<proteinExistence type="predicted"/>
<feature type="region of interest" description="Disordered" evidence="1">
    <location>
        <begin position="451"/>
        <end position="471"/>
    </location>
</feature>
<evidence type="ECO:0000313" key="3">
    <source>
        <dbReference type="EMBL" id="GAX27328.1"/>
    </source>
</evidence>
<reference evidence="3 4" key="1">
    <citation type="journal article" date="2015" name="Plant Cell">
        <title>Oil accumulation by the oleaginous diatom Fistulifera solaris as revealed by the genome and transcriptome.</title>
        <authorList>
            <person name="Tanaka T."/>
            <person name="Maeda Y."/>
            <person name="Veluchamy A."/>
            <person name="Tanaka M."/>
            <person name="Abida H."/>
            <person name="Marechal E."/>
            <person name="Bowler C."/>
            <person name="Muto M."/>
            <person name="Sunaga Y."/>
            <person name="Tanaka M."/>
            <person name="Yoshino T."/>
            <person name="Taniguchi T."/>
            <person name="Fukuda Y."/>
            <person name="Nemoto M."/>
            <person name="Matsumoto M."/>
            <person name="Wong P.S."/>
            <person name="Aburatani S."/>
            <person name="Fujibuchi W."/>
        </authorList>
    </citation>
    <scope>NUCLEOTIDE SEQUENCE [LARGE SCALE GENOMIC DNA]</scope>
    <source>
        <strain evidence="3 4">JPCC DA0580</strain>
    </source>
</reference>
<dbReference type="EMBL" id="BDSP01000255">
    <property type="protein sequence ID" value="GAX27328.1"/>
    <property type="molecule type" value="Genomic_DNA"/>
</dbReference>
<keyword evidence="2" id="KW-0732">Signal</keyword>
<dbReference type="AlphaFoldDB" id="A0A1Z5KN13"/>
<comment type="caution">
    <text evidence="3">The sequence shown here is derived from an EMBL/GenBank/DDBJ whole genome shotgun (WGS) entry which is preliminary data.</text>
</comment>
<evidence type="ECO:0000256" key="2">
    <source>
        <dbReference type="SAM" id="SignalP"/>
    </source>
</evidence>
<keyword evidence="4" id="KW-1185">Reference proteome</keyword>
<organism evidence="3 4">
    <name type="scientific">Fistulifera solaris</name>
    <name type="common">Oleaginous diatom</name>
    <dbReference type="NCBI Taxonomy" id="1519565"/>
    <lineage>
        <taxon>Eukaryota</taxon>
        <taxon>Sar</taxon>
        <taxon>Stramenopiles</taxon>
        <taxon>Ochrophyta</taxon>
        <taxon>Bacillariophyta</taxon>
        <taxon>Bacillariophyceae</taxon>
        <taxon>Bacillariophycidae</taxon>
        <taxon>Naviculales</taxon>
        <taxon>Naviculaceae</taxon>
        <taxon>Fistulifera</taxon>
    </lineage>
</organism>
<dbReference type="PANTHER" id="PTHR38360">
    <property type="entry name" value="OS03G0120000 PROTEIN"/>
    <property type="match status" value="1"/>
</dbReference>
<evidence type="ECO:0000256" key="1">
    <source>
        <dbReference type="SAM" id="MobiDB-lite"/>
    </source>
</evidence>
<dbReference type="PANTHER" id="PTHR38360:SF1">
    <property type="entry name" value="F12P19.7"/>
    <property type="match status" value="1"/>
</dbReference>
<gene>
    <name evidence="3" type="ORF">FisN_23Lh097</name>
</gene>
<dbReference type="InParanoid" id="A0A1Z5KN13"/>
<sequence length="497" mass="54573">MKLLIVALVVATVATSVKAQNPTECLTTVETDVDYFPDKVTAEDSALWSVSYHNTYKILRNLDSNSSYLLYQCGTTPPEETDLYDEVIQIPIAPHVAIDEVVHIPMLEQLDQVEAIKVFLTDPQFISSPCFRDEVTAGNVVLVDRTEDDTSPDLLQNQPTSADQVMEILNNVSVAFVSPFQTEIPGVDTYVKVSFYAELTNAGIFEWVKFYSTFFNLESVANEAVEAAADRYQCVAENAGRIEADLPNPPTVLWAYYSDYCLGWSVAKCPNYYCEFASSCSADILSDDDGSLSYSVEACGTKYMNVAELVEFGKDADHWIFPAPNWEATFAEFETELSVMKAVQNEQVFDYLGAGPNAWYEERYASYYDVVQDFCSVVGTTSPLPGGRWFRNVFTHDEGEPGQCTAEGKHSILPYNFECLQEDFDLPVHSPVAGSPVAAPVAEAPVDAPVAENPASQPVAQPPAGATVAEPQTSSGGLSMWSIYYSGAVIALLITLH</sequence>
<protein>
    <submittedName>
        <fullName evidence="3">Uncharacterized protein</fullName>
    </submittedName>
</protein>
<dbReference type="OrthoDB" id="409848at2759"/>
<accession>A0A1Z5KN13</accession>
<name>A0A1Z5KN13_FISSO</name>
<dbReference type="Proteomes" id="UP000198406">
    <property type="component" value="Unassembled WGS sequence"/>
</dbReference>
<feature type="chain" id="PRO_5012102702" evidence="2">
    <location>
        <begin position="20"/>
        <end position="497"/>
    </location>
</feature>
<feature type="signal peptide" evidence="2">
    <location>
        <begin position="1"/>
        <end position="19"/>
    </location>
</feature>
<evidence type="ECO:0000313" key="4">
    <source>
        <dbReference type="Proteomes" id="UP000198406"/>
    </source>
</evidence>